<evidence type="ECO:0000313" key="2">
    <source>
        <dbReference type="EMBL" id="ADE39609.1"/>
    </source>
</evidence>
<dbReference type="InterPro" id="IPR050483">
    <property type="entry name" value="CoA-transferase_III_domain"/>
</dbReference>
<gene>
    <name evidence="2" type="ordered locus">SAR116_1366</name>
</gene>
<dbReference type="KEGG" id="apb:SAR116_1366"/>
<sequence length="409" mass="43714">MIEKDTQTPKNNGPLSGIRVLDLSRILAGPTCTQLMGDYGADIIKVEKPGLGDDTRSWGPPYVTGSDGVPTAESAYYLSSNRNKRSFAIDITTPEGAETVRKLAAQCDIMVENFKVGGLAKYGLDYDAIAAVNPAIIYCAISGFGQTGPNAHLPGYDLLAQAFGGIMSLTGAPDGEPMKVGVAVADVVCGLYACTAVLAALQHRNKTGEGQYIDIGLADTQVAWLINNGTNYLISGQPPQRLGNAHPNIVPYQVFATIDGHIIVAAGNDTQYARFCKVIGRADLATHNDYLTNMNRVKNRDVLVPILTAEIAKLTTAEMVAKMEQYGVPGGAINTLPEVFESEQVTTREMKISMPHATAKSGKIDLIGNPVKFSRTPVSYRHSPPTCGEHSAEITAELLTDLDDKMPKS</sequence>
<dbReference type="AlphaFoldDB" id="D5BTL2"/>
<dbReference type="GO" id="GO:0033608">
    <property type="term" value="F:formyl-CoA transferase activity"/>
    <property type="evidence" value="ECO:0007669"/>
    <property type="project" value="UniProtKB-EC"/>
</dbReference>
<dbReference type="Pfam" id="PF02515">
    <property type="entry name" value="CoA_transf_3"/>
    <property type="match status" value="1"/>
</dbReference>
<evidence type="ECO:0000313" key="3">
    <source>
        <dbReference type="Proteomes" id="UP000007460"/>
    </source>
</evidence>
<dbReference type="PANTHER" id="PTHR48207">
    <property type="entry name" value="SUCCINATE--HYDROXYMETHYLGLUTARATE COA-TRANSFERASE"/>
    <property type="match status" value="1"/>
</dbReference>
<dbReference type="Gene3D" id="3.40.50.10540">
    <property type="entry name" value="Crotonobetainyl-coa:carnitine coa-transferase, domain 1"/>
    <property type="match status" value="1"/>
</dbReference>
<dbReference type="SUPFAM" id="SSF89796">
    <property type="entry name" value="CoA-transferase family III (CaiB/BaiF)"/>
    <property type="match status" value="1"/>
</dbReference>
<dbReference type="Gene3D" id="3.30.1540.10">
    <property type="entry name" value="formyl-coa transferase, domain 3"/>
    <property type="match status" value="1"/>
</dbReference>
<dbReference type="RefSeq" id="WP_013046236.1">
    <property type="nucleotide sequence ID" value="NC_014010.1"/>
</dbReference>
<dbReference type="InterPro" id="IPR023606">
    <property type="entry name" value="CoA-Trfase_III_dom_1_sf"/>
</dbReference>
<dbReference type="EC" id="2.8.3.16" evidence="2"/>
<dbReference type="Proteomes" id="UP000007460">
    <property type="component" value="Chromosome"/>
</dbReference>
<dbReference type="InterPro" id="IPR044855">
    <property type="entry name" value="CoA-Trfase_III_dom3_sf"/>
</dbReference>
<proteinExistence type="predicted"/>
<keyword evidence="1 2" id="KW-0808">Transferase</keyword>
<dbReference type="OrthoDB" id="7208981at2"/>
<dbReference type="HOGENOM" id="CLU_033975_0_0_5"/>
<dbReference type="STRING" id="488538.SAR116_1366"/>
<accession>D5BTL2</accession>
<reference evidence="2 3" key="1">
    <citation type="journal article" date="2010" name="J. Bacteriol.">
        <title>Complete genome sequence of "Candidatus Puniceispirillum marinum" IMCC1322, a representative of the SAR116 clade in the Alphaproteobacteria.</title>
        <authorList>
            <person name="Oh H.M."/>
            <person name="Kwon K.K."/>
            <person name="Kang I."/>
            <person name="Kang S.G."/>
            <person name="Lee J.H."/>
            <person name="Kim S.J."/>
            <person name="Cho J.C."/>
        </authorList>
    </citation>
    <scope>NUCLEOTIDE SEQUENCE [LARGE SCALE GENOMIC DNA]</scope>
    <source>
        <strain evidence="2 3">IMCC1322</strain>
    </source>
</reference>
<dbReference type="eggNOG" id="COG1804">
    <property type="taxonomic scope" value="Bacteria"/>
</dbReference>
<dbReference type="PANTHER" id="PTHR48207:SF3">
    <property type="entry name" value="SUCCINATE--HYDROXYMETHYLGLUTARATE COA-TRANSFERASE"/>
    <property type="match status" value="1"/>
</dbReference>
<dbReference type="EMBL" id="CP001751">
    <property type="protein sequence ID" value="ADE39609.1"/>
    <property type="molecule type" value="Genomic_DNA"/>
</dbReference>
<dbReference type="InterPro" id="IPR003673">
    <property type="entry name" value="CoA-Trfase_fam_III"/>
</dbReference>
<evidence type="ECO:0000256" key="1">
    <source>
        <dbReference type="ARBA" id="ARBA00022679"/>
    </source>
</evidence>
<protein>
    <submittedName>
        <fullName evidence="2">CAIB/BAIF family protein</fullName>
        <ecNumber evidence="2">2.8.3.16</ecNumber>
    </submittedName>
</protein>
<keyword evidence="3" id="KW-1185">Reference proteome</keyword>
<name>D5BTL2_PUNMI</name>
<organism evidence="2 3">
    <name type="scientific">Puniceispirillum marinum (strain IMCC1322)</name>
    <dbReference type="NCBI Taxonomy" id="488538"/>
    <lineage>
        <taxon>Bacteria</taxon>
        <taxon>Pseudomonadati</taxon>
        <taxon>Pseudomonadota</taxon>
        <taxon>Alphaproteobacteria</taxon>
        <taxon>Candidatus Puniceispirillales</taxon>
        <taxon>Candidatus Puniceispirillaceae</taxon>
        <taxon>Candidatus Puniceispirillum</taxon>
    </lineage>
</organism>